<dbReference type="Gene3D" id="1.10.150.240">
    <property type="entry name" value="Putative phosphatase, domain 2"/>
    <property type="match status" value="1"/>
</dbReference>
<dbReference type="InterPro" id="IPR023214">
    <property type="entry name" value="HAD_sf"/>
</dbReference>
<accession>A0A1A6DSJ8</accession>
<evidence type="ECO:0000256" key="5">
    <source>
        <dbReference type="ARBA" id="ARBA00013078"/>
    </source>
</evidence>
<reference evidence="8 9" key="1">
    <citation type="submission" date="2016-06" db="EMBL/GenBank/DDBJ databases">
        <title>Genome sequence of Tepidimonas fonticaldi PL17.</title>
        <authorList>
            <person name="Pinnaka A.K."/>
        </authorList>
    </citation>
    <scope>NUCLEOTIDE SEQUENCE [LARGE SCALE GENOMIC DNA]</scope>
    <source>
        <strain evidence="8 9">PL17</strain>
    </source>
</reference>
<organism evidence="8 9">
    <name type="scientific">Tepidimonas fonticaldi</name>
    <dbReference type="NCBI Taxonomy" id="1101373"/>
    <lineage>
        <taxon>Bacteria</taxon>
        <taxon>Pseudomonadati</taxon>
        <taxon>Pseudomonadota</taxon>
        <taxon>Betaproteobacteria</taxon>
        <taxon>Burkholderiales</taxon>
        <taxon>Tepidimonas</taxon>
    </lineage>
</organism>
<dbReference type="FunFam" id="3.40.50.1000:FF:000022">
    <property type="entry name" value="Phosphoglycolate phosphatase"/>
    <property type="match status" value="1"/>
</dbReference>
<dbReference type="EC" id="3.1.3.18" evidence="5"/>
<comment type="subunit">
    <text evidence="4">Homotrimer.</text>
</comment>
<dbReference type="PANTHER" id="PTHR43434">
    <property type="entry name" value="PHOSPHOGLYCOLATE PHOSPHATASE"/>
    <property type="match status" value="1"/>
</dbReference>
<dbReference type="SFLD" id="SFLDG01135">
    <property type="entry name" value="C1.5.6:_HAD__Beta-PGM__Phospha"/>
    <property type="match status" value="1"/>
</dbReference>
<dbReference type="GO" id="GO:0008967">
    <property type="term" value="F:phosphoglycolate phosphatase activity"/>
    <property type="evidence" value="ECO:0007669"/>
    <property type="project" value="UniProtKB-EC"/>
</dbReference>
<comment type="function">
    <text evidence="7">Specifically catalyzes the dephosphorylation of 2-phosphoglycolate. Is involved in the dissimilation of the intracellular 2-phosphoglycolate formed during the DNA repair of 3'-phosphoglycolate ends, a major class of DNA lesions induced by oxidative stress.</text>
</comment>
<keyword evidence="6" id="KW-0113">Calvin cycle</keyword>
<dbReference type="Gene3D" id="3.40.50.1000">
    <property type="entry name" value="HAD superfamily/HAD-like"/>
    <property type="match status" value="1"/>
</dbReference>
<evidence type="ECO:0000256" key="4">
    <source>
        <dbReference type="ARBA" id="ARBA00011233"/>
    </source>
</evidence>
<dbReference type="InterPro" id="IPR006439">
    <property type="entry name" value="HAD-SF_hydro_IA"/>
</dbReference>
<dbReference type="InterPro" id="IPR036412">
    <property type="entry name" value="HAD-like_sf"/>
</dbReference>
<dbReference type="GO" id="GO:0006281">
    <property type="term" value="P:DNA repair"/>
    <property type="evidence" value="ECO:0007669"/>
    <property type="project" value="TreeGrafter"/>
</dbReference>
<dbReference type="SUPFAM" id="SSF56784">
    <property type="entry name" value="HAD-like"/>
    <property type="match status" value="1"/>
</dbReference>
<dbReference type="Pfam" id="PF13419">
    <property type="entry name" value="HAD_2"/>
    <property type="match status" value="1"/>
</dbReference>
<dbReference type="GO" id="GO:0005829">
    <property type="term" value="C:cytosol"/>
    <property type="evidence" value="ECO:0007669"/>
    <property type="project" value="TreeGrafter"/>
</dbReference>
<dbReference type="GO" id="GO:0019253">
    <property type="term" value="P:reductive pentose-phosphate cycle"/>
    <property type="evidence" value="ECO:0007669"/>
    <property type="project" value="UniProtKB-KW"/>
</dbReference>
<dbReference type="PRINTS" id="PR00413">
    <property type="entry name" value="HADHALOGNASE"/>
</dbReference>
<gene>
    <name evidence="8" type="ORF">A9O67_08300</name>
</gene>
<dbReference type="STRING" id="1101373.A9O67_08300"/>
<proteinExistence type="inferred from homology"/>
<keyword evidence="9" id="KW-1185">Reference proteome</keyword>
<evidence type="ECO:0000256" key="3">
    <source>
        <dbReference type="ARBA" id="ARBA00006171"/>
    </source>
</evidence>
<evidence type="ECO:0000256" key="6">
    <source>
        <dbReference type="ARBA" id="ARBA00022567"/>
    </source>
</evidence>
<comment type="catalytic activity">
    <reaction evidence="1">
        <text>2-phosphoglycolate + H2O = glycolate + phosphate</text>
        <dbReference type="Rhea" id="RHEA:14369"/>
        <dbReference type="ChEBI" id="CHEBI:15377"/>
        <dbReference type="ChEBI" id="CHEBI:29805"/>
        <dbReference type="ChEBI" id="CHEBI:43474"/>
        <dbReference type="ChEBI" id="CHEBI:58033"/>
        <dbReference type="EC" id="3.1.3.18"/>
    </reaction>
</comment>
<comment type="similarity">
    <text evidence="3">Belongs to the HAD-like hydrolase superfamily. CbbY/CbbZ/Gph/YieH family.</text>
</comment>
<evidence type="ECO:0000313" key="8">
    <source>
        <dbReference type="EMBL" id="OBS29828.1"/>
    </source>
</evidence>
<protein>
    <recommendedName>
        <fullName evidence="5">phosphoglycolate phosphatase</fullName>
        <ecNumber evidence="5">3.1.3.18</ecNumber>
    </recommendedName>
</protein>
<sequence length="261" mass="27658">MSAPARTALPFDLMLFDLDGTLVETVPEIADAVNDTLTELGLQPASLEQVTRWIGHGTRELLVQALAARQGRSADAVRGDAGFAAAEAVFQRHYEARCGTRSHPYPRVVEALQALRAAGVRLVVVTNKEARYTARVLQAHALETLFDRVISGDTLPVKKPNPLAVADSLLRYGVDRSRALLVGDSSIDVATARHAGIAVWCVPYGYNMGEPIEACAPDRVIADFGALMPSALGPATASGRHGCAPAPQAFSFTPTSSGCTP</sequence>
<dbReference type="InterPro" id="IPR023198">
    <property type="entry name" value="PGP-like_dom2"/>
</dbReference>
<name>A0A1A6DSJ8_9BURK</name>
<dbReference type="InterPro" id="IPR050155">
    <property type="entry name" value="HAD-like_hydrolase_sf"/>
</dbReference>
<dbReference type="InterPro" id="IPR041492">
    <property type="entry name" value="HAD_2"/>
</dbReference>
<comment type="pathway">
    <text evidence="2">Organic acid metabolism; glycolate biosynthesis; glycolate from 2-phosphoglycolate: step 1/1.</text>
</comment>
<dbReference type="NCBIfam" id="TIGR01549">
    <property type="entry name" value="HAD-SF-IA-v1"/>
    <property type="match status" value="1"/>
</dbReference>
<dbReference type="PANTHER" id="PTHR43434:SF1">
    <property type="entry name" value="PHOSPHOGLYCOLATE PHOSPHATASE"/>
    <property type="match status" value="1"/>
</dbReference>
<comment type="caution">
    <text evidence="8">The sequence shown here is derived from an EMBL/GenBank/DDBJ whole genome shotgun (WGS) entry which is preliminary data.</text>
</comment>
<evidence type="ECO:0000313" key="9">
    <source>
        <dbReference type="Proteomes" id="UP000091969"/>
    </source>
</evidence>
<dbReference type="SFLD" id="SFLDG01129">
    <property type="entry name" value="C1.5:_HAD__Beta-PGM__Phosphata"/>
    <property type="match status" value="1"/>
</dbReference>
<dbReference type="Proteomes" id="UP000091969">
    <property type="component" value="Unassembled WGS sequence"/>
</dbReference>
<dbReference type="NCBIfam" id="TIGR01509">
    <property type="entry name" value="HAD-SF-IA-v3"/>
    <property type="match status" value="1"/>
</dbReference>
<evidence type="ECO:0000256" key="1">
    <source>
        <dbReference type="ARBA" id="ARBA00000830"/>
    </source>
</evidence>
<evidence type="ECO:0000256" key="2">
    <source>
        <dbReference type="ARBA" id="ARBA00004818"/>
    </source>
</evidence>
<dbReference type="AlphaFoldDB" id="A0A1A6DSJ8"/>
<evidence type="ECO:0000256" key="7">
    <source>
        <dbReference type="ARBA" id="ARBA00059247"/>
    </source>
</evidence>
<dbReference type="SFLD" id="SFLDS00003">
    <property type="entry name" value="Haloacid_Dehalogenase"/>
    <property type="match status" value="1"/>
</dbReference>
<dbReference type="RefSeq" id="WP_068610070.1">
    <property type="nucleotide sequence ID" value="NZ_LZDH01000065.1"/>
</dbReference>
<dbReference type="EMBL" id="LZDH01000065">
    <property type="protein sequence ID" value="OBS29828.1"/>
    <property type="molecule type" value="Genomic_DNA"/>
</dbReference>